<evidence type="ECO:0000313" key="4">
    <source>
        <dbReference type="EMBL" id="VFK76786.1"/>
    </source>
</evidence>
<dbReference type="EMBL" id="CAADFQ010000073">
    <property type="protein sequence ID" value="VFK34493.1"/>
    <property type="molecule type" value="Genomic_DNA"/>
</dbReference>
<sequence length="356" mass="40495">MRIVCAWNHGLKECGKRYFNIDSKFQQGLIGNGHYVYSFSLNDIERLFSPICHRTFGKKGLNKALLKTCMNIGPDILFLVHANRITPETLAAIRQAMPDIAIIFFWGDAIWENAANIDRIREKLPYLDSVFITTGGDWLIPYAGPGRVVAYVPNPTEAAIDRGRAFEAEQTDYDLIFFGSDDPDRNPLLSAIEKALPDLKTGFFGCLGNPSVFGVEKERITSRSKMALNLTRRNDVFLCSSNRLADTTANGVLTFCDQASGLQALYRENEVVYYRDRDDLIAKIRHYHENDQERIAIARAGWQRAHEAFSAQRVTRFMLDATLRSKGYTDIPWPRFILEDGRKVQWDEHLIMCPSG</sequence>
<keyword evidence="3" id="KW-0808">Transferase</keyword>
<evidence type="ECO:0000313" key="2">
    <source>
        <dbReference type="EMBL" id="VFK25607.1"/>
    </source>
</evidence>
<gene>
    <name evidence="2" type="ORF">BECKMB1821G_GA0114241_101456</name>
    <name evidence="4" type="ORF">BECKMB1821H_GA0114242_107420</name>
    <name evidence="3" type="ORF">BECKMB1821I_GA0114274_107320</name>
</gene>
<protein>
    <submittedName>
        <fullName evidence="3">Glycosyl transferases group 1</fullName>
    </submittedName>
</protein>
<dbReference type="AlphaFoldDB" id="A0A450XZ20"/>
<organism evidence="3">
    <name type="scientific">Candidatus Kentrum sp. MB</name>
    <dbReference type="NCBI Taxonomy" id="2138164"/>
    <lineage>
        <taxon>Bacteria</taxon>
        <taxon>Pseudomonadati</taxon>
        <taxon>Pseudomonadota</taxon>
        <taxon>Gammaproteobacteria</taxon>
        <taxon>Candidatus Kentrum</taxon>
    </lineage>
</organism>
<proteinExistence type="predicted"/>
<dbReference type="EMBL" id="CAADFO010000014">
    <property type="protein sequence ID" value="VFK25607.1"/>
    <property type="molecule type" value="Genomic_DNA"/>
</dbReference>
<name>A0A450XZ20_9GAMM</name>
<evidence type="ECO:0000313" key="3">
    <source>
        <dbReference type="EMBL" id="VFK34493.1"/>
    </source>
</evidence>
<dbReference type="SUPFAM" id="SSF53756">
    <property type="entry name" value="UDP-Glycosyltransferase/glycogen phosphorylase"/>
    <property type="match status" value="1"/>
</dbReference>
<dbReference type="EMBL" id="CAADGH010000074">
    <property type="protein sequence ID" value="VFK76786.1"/>
    <property type="molecule type" value="Genomic_DNA"/>
</dbReference>
<reference evidence="3" key="1">
    <citation type="submission" date="2019-02" db="EMBL/GenBank/DDBJ databases">
        <authorList>
            <person name="Gruber-Vodicka R. H."/>
            <person name="Seah K. B. B."/>
        </authorList>
    </citation>
    <scope>NUCLEOTIDE SEQUENCE</scope>
    <source>
        <strain evidence="2">BECK_BZ197</strain>
        <strain evidence="4">BECK_BZ198</strain>
        <strain evidence="3">BECK_BZ199</strain>
    </source>
</reference>
<accession>A0A450XZ20</accession>
<dbReference type="Pfam" id="PF13524">
    <property type="entry name" value="Glyco_trans_1_2"/>
    <property type="match status" value="1"/>
</dbReference>
<feature type="domain" description="Spore protein YkvP/CgeB glycosyl transferase-like" evidence="1">
    <location>
        <begin position="209"/>
        <end position="319"/>
    </location>
</feature>
<dbReference type="InterPro" id="IPR055259">
    <property type="entry name" value="YkvP/CgeB_Glyco_trans-like"/>
</dbReference>
<dbReference type="GO" id="GO:0016740">
    <property type="term" value="F:transferase activity"/>
    <property type="evidence" value="ECO:0007669"/>
    <property type="project" value="UniProtKB-KW"/>
</dbReference>
<evidence type="ECO:0000259" key="1">
    <source>
        <dbReference type="Pfam" id="PF13524"/>
    </source>
</evidence>